<dbReference type="PANTHER" id="PTHR22803">
    <property type="entry name" value="MANNOSE, PHOSPHOLIPASE, LECTIN RECEPTOR RELATED"/>
    <property type="match status" value="1"/>
</dbReference>
<comment type="caution">
    <text evidence="6">The sequence shown here is derived from an EMBL/GenBank/DDBJ whole genome shotgun (WGS) entry which is preliminary data.</text>
</comment>
<dbReference type="InterPro" id="IPR033989">
    <property type="entry name" value="CD209-like_CTLD"/>
</dbReference>
<dbReference type="EMBL" id="AKHW03002666">
    <property type="protein sequence ID" value="KYO37563.1"/>
    <property type="molecule type" value="Genomic_DNA"/>
</dbReference>
<dbReference type="InterPro" id="IPR001304">
    <property type="entry name" value="C-type_lectin-like"/>
</dbReference>
<dbReference type="SUPFAM" id="SSF56436">
    <property type="entry name" value="C-type lectin-like"/>
    <property type="match status" value="1"/>
</dbReference>
<dbReference type="InterPro" id="IPR018378">
    <property type="entry name" value="C-type_lectin_CS"/>
</dbReference>
<keyword evidence="2" id="KW-1015">Disulfide bond</keyword>
<dbReference type="Proteomes" id="UP000050525">
    <property type="component" value="Unassembled WGS sequence"/>
</dbReference>
<dbReference type="KEGG" id="amj:102567684"/>
<keyword evidence="4" id="KW-0812">Transmembrane</keyword>
<dbReference type="Pfam" id="PF00059">
    <property type="entry name" value="Lectin_C"/>
    <property type="match status" value="1"/>
</dbReference>
<evidence type="ECO:0000256" key="2">
    <source>
        <dbReference type="ARBA" id="ARBA00023157"/>
    </source>
</evidence>
<evidence type="ECO:0000259" key="5">
    <source>
        <dbReference type="PROSITE" id="PS50041"/>
    </source>
</evidence>
<gene>
    <name evidence="6" type="ORF">Y1Q_0015786</name>
</gene>
<keyword evidence="1" id="KW-0430">Lectin</keyword>
<accession>A0A151NL91</accession>
<dbReference type="OrthoDB" id="2142683at2759"/>
<feature type="domain" description="C-type lectin" evidence="5">
    <location>
        <begin position="334"/>
        <end position="448"/>
    </location>
</feature>
<feature type="coiled-coil region" evidence="3">
    <location>
        <begin position="288"/>
        <end position="322"/>
    </location>
</feature>
<sequence>MEQRCLYSKQENFEKMELTVENPRRRQAFGCQGKAIAVLCVLLVICFVVFTAVLIVNHGKTSMELSNMKMRLEKIPVNSTKELSDLLHSIDSATSKELKTINSRLVKVSEELAETKTRFTKIQTDSRKNLSDLHDSVDSKLSTELQTINNQLVNVTEELSNTKLRLRKIQEDSKQDLSDLQDVIDSKMAKELKTINNQLFNVSEELSETHPRLMRVEADAKKNLSDLWNSIDSTMSKKFQTIESQIHTISKELADTKQKVMIIQADSWKNLLAHLGKTEIRNLTHFLVEEVGKELAEVKKDYERFQNSLSSAQEELKNLTELFCTRCPKGWVQDQKICYFVSTSSKNWRDSKKFCADQGAHLAIINSKKENKFLSNQILDIHAYWLGLSDEDEEGYWHWVDGTSLTLKFWNKGEPNDAGRHGEDCATLLDGGKWNDAPCHGEEYWICEQKCEPDL</sequence>
<keyword evidence="7" id="KW-1185">Reference proteome</keyword>
<dbReference type="Gene3D" id="3.10.100.10">
    <property type="entry name" value="Mannose-Binding Protein A, subunit A"/>
    <property type="match status" value="1"/>
</dbReference>
<name>A0A151NL91_ALLMI</name>
<evidence type="ECO:0000313" key="7">
    <source>
        <dbReference type="Proteomes" id="UP000050525"/>
    </source>
</evidence>
<keyword evidence="4" id="KW-1133">Transmembrane helix</keyword>
<dbReference type="PROSITE" id="PS50041">
    <property type="entry name" value="C_TYPE_LECTIN_2"/>
    <property type="match status" value="1"/>
</dbReference>
<dbReference type="PROSITE" id="PS00615">
    <property type="entry name" value="C_TYPE_LECTIN_1"/>
    <property type="match status" value="1"/>
</dbReference>
<dbReference type="InterPro" id="IPR050111">
    <property type="entry name" value="C-type_lectin/snaclec_domain"/>
</dbReference>
<organism evidence="6 7">
    <name type="scientific">Alligator mississippiensis</name>
    <name type="common">American alligator</name>
    <dbReference type="NCBI Taxonomy" id="8496"/>
    <lineage>
        <taxon>Eukaryota</taxon>
        <taxon>Metazoa</taxon>
        <taxon>Chordata</taxon>
        <taxon>Craniata</taxon>
        <taxon>Vertebrata</taxon>
        <taxon>Euteleostomi</taxon>
        <taxon>Archelosauria</taxon>
        <taxon>Archosauria</taxon>
        <taxon>Crocodylia</taxon>
        <taxon>Alligatoridae</taxon>
        <taxon>Alligatorinae</taxon>
        <taxon>Alligator</taxon>
    </lineage>
</organism>
<reference evidence="6 7" key="1">
    <citation type="journal article" date="2012" name="Genome Biol.">
        <title>Sequencing three crocodilian genomes to illuminate the evolution of archosaurs and amniotes.</title>
        <authorList>
            <person name="St John J.A."/>
            <person name="Braun E.L."/>
            <person name="Isberg S.R."/>
            <person name="Miles L.G."/>
            <person name="Chong A.Y."/>
            <person name="Gongora J."/>
            <person name="Dalzell P."/>
            <person name="Moran C."/>
            <person name="Bed'hom B."/>
            <person name="Abzhanov A."/>
            <person name="Burgess S.C."/>
            <person name="Cooksey A.M."/>
            <person name="Castoe T.A."/>
            <person name="Crawford N.G."/>
            <person name="Densmore L.D."/>
            <person name="Drew J.C."/>
            <person name="Edwards S.V."/>
            <person name="Faircloth B.C."/>
            <person name="Fujita M.K."/>
            <person name="Greenwold M.J."/>
            <person name="Hoffmann F.G."/>
            <person name="Howard J.M."/>
            <person name="Iguchi T."/>
            <person name="Janes D.E."/>
            <person name="Khan S.Y."/>
            <person name="Kohno S."/>
            <person name="de Koning A.J."/>
            <person name="Lance S.L."/>
            <person name="McCarthy F.M."/>
            <person name="McCormack J.E."/>
            <person name="Merchant M.E."/>
            <person name="Peterson D.G."/>
            <person name="Pollock D.D."/>
            <person name="Pourmand N."/>
            <person name="Raney B.J."/>
            <person name="Roessler K.A."/>
            <person name="Sanford J.R."/>
            <person name="Sawyer R.H."/>
            <person name="Schmidt C.J."/>
            <person name="Triplett E.W."/>
            <person name="Tuberville T.D."/>
            <person name="Venegas-Anaya M."/>
            <person name="Howard J.T."/>
            <person name="Jarvis E.D."/>
            <person name="Guillette L.J.Jr."/>
            <person name="Glenn T.C."/>
            <person name="Green R.E."/>
            <person name="Ray D.A."/>
        </authorList>
    </citation>
    <scope>NUCLEOTIDE SEQUENCE [LARGE SCALE GENOMIC DNA]</scope>
    <source>
        <strain evidence="6">KSC_2009_1</strain>
    </source>
</reference>
<dbReference type="GO" id="GO:0030246">
    <property type="term" value="F:carbohydrate binding"/>
    <property type="evidence" value="ECO:0007669"/>
    <property type="project" value="UniProtKB-KW"/>
</dbReference>
<proteinExistence type="predicted"/>
<evidence type="ECO:0000256" key="1">
    <source>
        <dbReference type="ARBA" id="ARBA00022734"/>
    </source>
</evidence>
<evidence type="ECO:0000256" key="3">
    <source>
        <dbReference type="SAM" id="Coils"/>
    </source>
</evidence>
<dbReference type="AlphaFoldDB" id="A0A151NL91"/>
<dbReference type="CDD" id="cd03590">
    <property type="entry name" value="CLECT_DC-SIGN_like"/>
    <property type="match status" value="1"/>
</dbReference>
<dbReference type="InterPro" id="IPR016186">
    <property type="entry name" value="C-type_lectin-like/link_sf"/>
</dbReference>
<dbReference type="InterPro" id="IPR016187">
    <property type="entry name" value="CTDL_fold"/>
</dbReference>
<protein>
    <submittedName>
        <fullName evidence="6">C-type lectin domain family 4 member M-like</fullName>
    </submittedName>
</protein>
<feature type="coiled-coil region" evidence="3">
    <location>
        <begin position="145"/>
        <end position="172"/>
    </location>
</feature>
<evidence type="ECO:0000256" key="4">
    <source>
        <dbReference type="SAM" id="Phobius"/>
    </source>
</evidence>
<keyword evidence="4" id="KW-0472">Membrane</keyword>
<evidence type="ECO:0000313" key="6">
    <source>
        <dbReference type="EMBL" id="KYO37563.1"/>
    </source>
</evidence>
<dbReference type="SMART" id="SM00034">
    <property type="entry name" value="CLECT"/>
    <property type="match status" value="1"/>
</dbReference>
<dbReference type="eggNOG" id="KOG4297">
    <property type="taxonomic scope" value="Eukaryota"/>
</dbReference>
<keyword evidence="3" id="KW-0175">Coiled coil</keyword>
<feature type="transmembrane region" description="Helical" evidence="4">
    <location>
        <begin position="35"/>
        <end position="56"/>
    </location>
</feature>